<comment type="cofactor">
    <cofactor evidence="2">
        <name>Mg(2+)</name>
        <dbReference type="ChEBI" id="CHEBI:18420"/>
    </cofactor>
</comment>
<keyword evidence="23" id="KW-1185">Reference proteome</keyword>
<dbReference type="FunFam" id="3.60.40.10:FF:000007">
    <property type="entry name" value="Phosphatase 2C and cyclic nucleotide-binding/kinase domain-containing protein"/>
    <property type="match status" value="1"/>
</dbReference>
<evidence type="ECO:0000256" key="14">
    <source>
        <dbReference type="ARBA" id="ARBA00023211"/>
    </source>
</evidence>
<dbReference type="Gene3D" id="1.10.510.10">
    <property type="entry name" value="Transferase(Phosphotransferase) domain 1"/>
    <property type="match status" value="1"/>
</dbReference>
<keyword evidence="14" id="KW-0464">Manganese</keyword>
<accession>A0A0D9YQG7</accession>
<feature type="region of interest" description="Disordered" evidence="18">
    <location>
        <begin position="1050"/>
        <end position="1074"/>
    </location>
</feature>
<evidence type="ECO:0000256" key="12">
    <source>
        <dbReference type="ARBA" id="ARBA00022842"/>
    </source>
</evidence>
<dbReference type="PRINTS" id="PR00103">
    <property type="entry name" value="CAMPKINASE"/>
</dbReference>
<evidence type="ECO:0000259" key="20">
    <source>
        <dbReference type="PROSITE" id="PS50042"/>
    </source>
</evidence>
<dbReference type="EC" id="3.1.3.16" evidence="4"/>
<evidence type="ECO:0000256" key="18">
    <source>
        <dbReference type="SAM" id="MobiDB-lite"/>
    </source>
</evidence>
<evidence type="ECO:0000256" key="8">
    <source>
        <dbReference type="ARBA" id="ARBA00022741"/>
    </source>
</evidence>
<feature type="region of interest" description="Disordered" evidence="18">
    <location>
        <begin position="19"/>
        <end position="60"/>
    </location>
</feature>
<evidence type="ECO:0000256" key="13">
    <source>
        <dbReference type="ARBA" id="ARBA00022912"/>
    </source>
</evidence>
<evidence type="ECO:0000256" key="7">
    <source>
        <dbReference type="ARBA" id="ARBA00022723"/>
    </source>
</evidence>
<evidence type="ECO:0000256" key="15">
    <source>
        <dbReference type="ARBA" id="ARBA00047761"/>
    </source>
</evidence>
<dbReference type="GO" id="GO:0004722">
    <property type="term" value="F:protein serine/threonine phosphatase activity"/>
    <property type="evidence" value="ECO:0007669"/>
    <property type="project" value="UniProtKB-EC"/>
</dbReference>
<keyword evidence="8" id="KW-0547">Nucleotide-binding</keyword>
<feature type="domain" description="Protein kinase" evidence="19">
    <location>
        <begin position="740"/>
        <end position="1017"/>
    </location>
</feature>
<feature type="compositionally biased region" description="Polar residues" evidence="18">
    <location>
        <begin position="1050"/>
        <end position="1059"/>
    </location>
</feature>
<evidence type="ECO:0000256" key="16">
    <source>
        <dbReference type="ARBA" id="ARBA00048336"/>
    </source>
</evidence>
<comment type="catalytic activity">
    <reaction evidence="16">
        <text>O-phospho-L-threonyl-[protein] + H2O = L-threonyl-[protein] + phosphate</text>
        <dbReference type="Rhea" id="RHEA:47004"/>
        <dbReference type="Rhea" id="RHEA-COMP:11060"/>
        <dbReference type="Rhea" id="RHEA-COMP:11605"/>
        <dbReference type="ChEBI" id="CHEBI:15377"/>
        <dbReference type="ChEBI" id="CHEBI:30013"/>
        <dbReference type="ChEBI" id="CHEBI:43474"/>
        <dbReference type="ChEBI" id="CHEBI:61977"/>
        <dbReference type="EC" id="3.1.3.16"/>
    </reaction>
</comment>
<evidence type="ECO:0000256" key="3">
    <source>
        <dbReference type="ARBA" id="ARBA00006702"/>
    </source>
</evidence>
<dbReference type="InterPro" id="IPR018490">
    <property type="entry name" value="cNMP-bd_dom_sf"/>
</dbReference>
<dbReference type="Gramene" id="OGLUM02G12190.3">
    <property type="protein sequence ID" value="OGLUM02G12190.3"/>
    <property type="gene ID" value="OGLUM02G12190"/>
</dbReference>
<dbReference type="SUPFAM" id="SSF81606">
    <property type="entry name" value="PP2C-like"/>
    <property type="match status" value="1"/>
</dbReference>
<dbReference type="InterPro" id="IPR001932">
    <property type="entry name" value="PPM-type_phosphatase-like_dom"/>
</dbReference>
<dbReference type="InterPro" id="IPR036457">
    <property type="entry name" value="PPM-type-like_dom_sf"/>
</dbReference>
<keyword evidence="9" id="KW-0418">Kinase</keyword>
<dbReference type="PANTHER" id="PTHR24353:SF127">
    <property type="entry name" value="PROTEIN PHOSPHATASE 2C AND CYCLIC NUCLEOTIDE-BINDING_KINASE DOMAIN-CONTAINING PROTEIN"/>
    <property type="match status" value="1"/>
</dbReference>
<keyword evidence="5" id="KW-0723">Serine/threonine-protein kinase</keyword>
<dbReference type="FunFam" id="2.60.120.10:FF:000048">
    <property type="entry name" value="Protein phosphatase 2C and cyclic nucleotide-binding/kinase domain-containing protein"/>
    <property type="match status" value="1"/>
</dbReference>
<feature type="domain" description="Cyclic nucleotide-binding" evidence="20">
    <location>
        <begin position="478"/>
        <end position="587"/>
    </location>
</feature>
<dbReference type="GO" id="GO:0005524">
    <property type="term" value="F:ATP binding"/>
    <property type="evidence" value="ECO:0007669"/>
    <property type="project" value="UniProtKB-KW"/>
</dbReference>
<evidence type="ECO:0000256" key="5">
    <source>
        <dbReference type="ARBA" id="ARBA00022527"/>
    </source>
</evidence>
<dbReference type="SMART" id="SM00332">
    <property type="entry name" value="PP2Cc"/>
    <property type="match status" value="1"/>
</dbReference>
<dbReference type="PROSITE" id="PS01032">
    <property type="entry name" value="PPM_1"/>
    <property type="match status" value="1"/>
</dbReference>
<dbReference type="SUPFAM" id="SSF56112">
    <property type="entry name" value="Protein kinase-like (PK-like)"/>
    <property type="match status" value="1"/>
</dbReference>
<dbReference type="CDD" id="cd00143">
    <property type="entry name" value="PP2Cc"/>
    <property type="match status" value="1"/>
</dbReference>
<dbReference type="SMART" id="SM00220">
    <property type="entry name" value="S_TKc"/>
    <property type="match status" value="1"/>
</dbReference>
<reference evidence="22" key="1">
    <citation type="submission" date="2015-04" db="UniProtKB">
        <authorList>
            <consortium name="EnsemblPlants"/>
        </authorList>
    </citation>
    <scope>IDENTIFICATION</scope>
</reference>
<evidence type="ECO:0000313" key="23">
    <source>
        <dbReference type="Proteomes" id="UP000026961"/>
    </source>
</evidence>
<dbReference type="InterPro" id="IPR000595">
    <property type="entry name" value="cNMP-bd_dom"/>
</dbReference>
<dbReference type="Pfam" id="PF00027">
    <property type="entry name" value="cNMP_binding"/>
    <property type="match status" value="2"/>
</dbReference>
<dbReference type="InterPro" id="IPR014710">
    <property type="entry name" value="RmlC-like_jellyroll"/>
</dbReference>
<evidence type="ECO:0000256" key="6">
    <source>
        <dbReference type="ARBA" id="ARBA00022679"/>
    </source>
</evidence>
<dbReference type="SMART" id="SM00100">
    <property type="entry name" value="cNMP"/>
    <property type="match status" value="2"/>
</dbReference>
<dbReference type="SUPFAM" id="SSF51206">
    <property type="entry name" value="cAMP-binding domain-like"/>
    <property type="match status" value="2"/>
</dbReference>
<keyword evidence="7" id="KW-0479">Metal-binding</keyword>
<comment type="similarity">
    <text evidence="3 17">Belongs to the PP2C family.</text>
</comment>
<keyword evidence="12" id="KW-0460">Magnesium</keyword>
<dbReference type="InterPro" id="IPR000222">
    <property type="entry name" value="PP2C_BS"/>
</dbReference>
<dbReference type="Pfam" id="PF00069">
    <property type="entry name" value="Pkinase"/>
    <property type="match status" value="1"/>
</dbReference>
<dbReference type="InterPro" id="IPR000719">
    <property type="entry name" value="Prot_kinase_dom"/>
</dbReference>
<keyword evidence="10 17" id="KW-0378">Hydrolase</keyword>
<dbReference type="InterPro" id="IPR011009">
    <property type="entry name" value="Kinase-like_dom_sf"/>
</dbReference>
<dbReference type="GO" id="GO:0005952">
    <property type="term" value="C:cAMP-dependent protein kinase complex"/>
    <property type="evidence" value="ECO:0007669"/>
    <property type="project" value="TreeGrafter"/>
</dbReference>
<evidence type="ECO:0000256" key="4">
    <source>
        <dbReference type="ARBA" id="ARBA00013081"/>
    </source>
</evidence>
<comment type="catalytic activity">
    <reaction evidence="15">
        <text>O-phospho-L-seryl-[protein] + H2O = L-seryl-[protein] + phosphate</text>
        <dbReference type="Rhea" id="RHEA:20629"/>
        <dbReference type="Rhea" id="RHEA-COMP:9863"/>
        <dbReference type="Rhea" id="RHEA-COMP:11604"/>
        <dbReference type="ChEBI" id="CHEBI:15377"/>
        <dbReference type="ChEBI" id="CHEBI:29999"/>
        <dbReference type="ChEBI" id="CHEBI:43474"/>
        <dbReference type="ChEBI" id="CHEBI:83421"/>
        <dbReference type="EC" id="3.1.3.16"/>
    </reaction>
</comment>
<dbReference type="Gene3D" id="3.60.40.10">
    <property type="entry name" value="PPM-type phosphatase domain"/>
    <property type="match status" value="1"/>
</dbReference>
<dbReference type="PROSITE" id="PS50011">
    <property type="entry name" value="PROTEIN_KINASE_DOM"/>
    <property type="match status" value="1"/>
</dbReference>
<dbReference type="FunFam" id="2.60.120.10:FF:000104">
    <property type="entry name" value="Protein phosphatase 2C and cyclic nucleotide-binding/kinase domain-containing protein"/>
    <property type="match status" value="1"/>
</dbReference>
<dbReference type="AlphaFoldDB" id="A0A0D9YQG7"/>
<dbReference type="PROSITE" id="PS51746">
    <property type="entry name" value="PPM_2"/>
    <property type="match status" value="1"/>
</dbReference>
<evidence type="ECO:0000256" key="2">
    <source>
        <dbReference type="ARBA" id="ARBA00001946"/>
    </source>
</evidence>
<dbReference type="EnsemblPlants" id="OGLUM02G12190.3">
    <property type="protein sequence ID" value="OGLUM02G12190.3"/>
    <property type="gene ID" value="OGLUM02G12190"/>
</dbReference>
<dbReference type="PROSITE" id="PS50042">
    <property type="entry name" value="CNMP_BINDING_3"/>
    <property type="match status" value="2"/>
</dbReference>
<evidence type="ECO:0000256" key="9">
    <source>
        <dbReference type="ARBA" id="ARBA00022777"/>
    </source>
</evidence>
<dbReference type="PANTHER" id="PTHR24353">
    <property type="entry name" value="CYCLIC NUCLEOTIDE-DEPENDENT PROTEIN KINASE"/>
    <property type="match status" value="1"/>
</dbReference>
<evidence type="ECO:0000313" key="22">
    <source>
        <dbReference type="EnsemblPlants" id="OGLUM02G12190.3"/>
    </source>
</evidence>
<evidence type="ECO:0000256" key="17">
    <source>
        <dbReference type="RuleBase" id="RU003465"/>
    </source>
</evidence>
<dbReference type="GO" id="GO:0004691">
    <property type="term" value="F:cAMP-dependent protein kinase activity"/>
    <property type="evidence" value="ECO:0007669"/>
    <property type="project" value="TreeGrafter"/>
</dbReference>
<dbReference type="Gene3D" id="3.30.200.20">
    <property type="entry name" value="Phosphorylase Kinase, domain 1"/>
    <property type="match status" value="1"/>
</dbReference>
<dbReference type="Pfam" id="PF00481">
    <property type="entry name" value="PP2C"/>
    <property type="match status" value="1"/>
</dbReference>
<dbReference type="Proteomes" id="UP000026961">
    <property type="component" value="Chromosome 2"/>
</dbReference>
<keyword evidence="6" id="KW-0808">Transferase</keyword>
<keyword evidence="13 17" id="KW-0904">Protein phosphatase</keyword>
<organism evidence="22">
    <name type="scientific">Oryza glumipatula</name>
    <dbReference type="NCBI Taxonomy" id="40148"/>
    <lineage>
        <taxon>Eukaryota</taxon>
        <taxon>Viridiplantae</taxon>
        <taxon>Streptophyta</taxon>
        <taxon>Embryophyta</taxon>
        <taxon>Tracheophyta</taxon>
        <taxon>Spermatophyta</taxon>
        <taxon>Magnoliopsida</taxon>
        <taxon>Liliopsida</taxon>
        <taxon>Poales</taxon>
        <taxon>Poaceae</taxon>
        <taxon>BOP clade</taxon>
        <taxon>Oryzoideae</taxon>
        <taxon>Oryzeae</taxon>
        <taxon>Oryzinae</taxon>
        <taxon>Oryza</taxon>
    </lineage>
</organism>
<dbReference type="CDD" id="cd00038">
    <property type="entry name" value="CAP_ED"/>
    <property type="match status" value="2"/>
</dbReference>
<proteinExistence type="inferred from homology"/>
<dbReference type="Gene3D" id="2.60.120.10">
    <property type="entry name" value="Jelly Rolls"/>
    <property type="match status" value="2"/>
</dbReference>
<feature type="domain" description="Cyclic nucleotide-binding" evidence="20">
    <location>
        <begin position="604"/>
        <end position="728"/>
    </location>
</feature>
<evidence type="ECO:0000256" key="11">
    <source>
        <dbReference type="ARBA" id="ARBA00022840"/>
    </source>
</evidence>
<evidence type="ECO:0000259" key="21">
    <source>
        <dbReference type="PROSITE" id="PS51746"/>
    </source>
</evidence>
<reference evidence="22" key="2">
    <citation type="submission" date="2018-05" db="EMBL/GenBank/DDBJ databases">
        <title>OgluRS3 (Oryza glumaepatula Reference Sequence Version 3).</title>
        <authorList>
            <person name="Zhang J."/>
            <person name="Kudrna D."/>
            <person name="Lee S."/>
            <person name="Talag J."/>
            <person name="Welchert J."/>
            <person name="Wing R.A."/>
        </authorList>
    </citation>
    <scope>NUCLEOTIDE SEQUENCE [LARGE SCALE GENOMIC DNA]</scope>
</reference>
<evidence type="ECO:0000256" key="1">
    <source>
        <dbReference type="ARBA" id="ARBA00001936"/>
    </source>
</evidence>
<dbReference type="GO" id="GO:0046872">
    <property type="term" value="F:metal ion binding"/>
    <property type="evidence" value="ECO:0007669"/>
    <property type="project" value="UniProtKB-KW"/>
</dbReference>
<sequence>MNRGILCFCDCGCFGQTPDSPRESRGKSNQVRGKTDSSASDASSDDLEEDDDGLHQMNITRDSNVGINRLSRVSSQFLPPEGSRKVRIPLGNYDLRYSYLSQRGYYPESLDKPNQDSFCIHTPFGTSPDDHFFGVFDGHGEYGAQCSQFVKRRLCENLLRDDQFHTDAVQALHSAFLATNSQLHADSLDDSMSGTTAVTVLVRGKTIYIANTGDSRAVIAEKRGEDVVAVDLSIDQTPYRTDELERVKECGARVMTLDQIEGLKNPDVQCWGTEESDDGDPPRLWVQNGMYPGTAFTRSIGDSVAESIGVVANPEIFILELNANHPFFVLASDGVFEFLSSQTVVDMIAKYKDPRDACAAIVAESYRLWLQYETRTDDITIIVVHINGLTDMECTQTVMKVSLQPSQQVVELVGSESPSTISLNPKNQRSRQDLSRARLRALESSLENGRLWVPPSPSHRKTWEEQAHIERILHDHFLFRKLTDSQCHVLLDCMQRVEVKAGDIVVQQGGEGECFYVVGSGEFEVLAIQEEDGKEVTKVLHRYTADKLSSFGELALMYNKPLQASVRAVTTGTLWALKREDFRGILMSEFSNIPSLKLLRSVELFTRLTTLQLSQLADSLVEVTFGDGQMIVDKNDDASSLYIIQRGRVKLKLAADQVNSDAWDLLSSQTKVAQSSREDGNYVFEIDEGGHFGEWALFGETIAFTAMSVGDVTCSTIAKEKFDSIIGPLPKVSQSDSKLKDSLVPKGHGADDSSFRKAQLSDLEWKMCIYAADCSEIGLVQLRGSDKIKSLKRFYIKRVKDLHKEKHVFDEKDLMKSLSQSTCVPEVLCTCADQSYLGILLNCCLCCSLASILHAPLNESSARFYAASIIVALENLHQRSILYRGVSADILMVDRSGHLQLVDFRFAKKLQGERTYTICGIADSLAPEIVLGRGHGFSADWWALGVLIYFMLQSDMPFGSWRESELEPFAKIAKGHLVMPSTFSIEVVDLITKLLEVNENARLGAKGAESVKRHPWFDGIDWKQIADGTYTVPKEITDRVDSYVETLTEDLTASPSMPSEETADQAAPEWIQDW</sequence>
<keyword evidence="11" id="KW-0067">ATP-binding</keyword>
<evidence type="ECO:0000256" key="10">
    <source>
        <dbReference type="ARBA" id="ARBA00022801"/>
    </source>
</evidence>
<comment type="cofactor">
    <cofactor evidence="1">
        <name>Mn(2+)</name>
        <dbReference type="ChEBI" id="CHEBI:29035"/>
    </cofactor>
</comment>
<protein>
    <recommendedName>
        <fullName evidence="4">protein-serine/threonine phosphatase</fullName>
        <ecNumber evidence="4">3.1.3.16</ecNumber>
    </recommendedName>
</protein>
<evidence type="ECO:0000259" key="19">
    <source>
        <dbReference type="PROSITE" id="PS50011"/>
    </source>
</evidence>
<name>A0A0D9YQG7_9ORYZ</name>
<feature type="domain" description="PPM-type phosphatase" evidence="21">
    <location>
        <begin position="96"/>
        <end position="386"/>
    </location>
</feature>
<feature type="compositionally biased region" description="Acidic residues" evidence="18">
    <location>
        <begin position="43"/>
        <end position="52"/>
    </location>
</feature>